<dbReference type="KEGG" id="emv:HQR01_07560"/>
<proteinExistence type="predicted"/>
<feature type="compositionally biased region" description="Polar residues" evidence="1">
    <location>
        <begin position="119"/>
        <end position="138"/>
    </location>
</feature>
<dbReference type="AlphaFoldDB" id="A0A7D4BXN7"/>
<dbReference type="Proteomes" id="UP000504693">
    <property type="component" value="Chromosome"/>
</dbReference>
<evidence type="ECO:0000313" key="2">
    <source>
        <dbReference type="EMBL" id="QKG72707.1"/>
    </source>
</evidence>
<sequence length="183" mass="18674">MLAASVTFGLAAPSQAQLGGILNRIPSPTAPATTTDGCPKGKSRSKGSTIAGSILGSLAGDAATRAGVNYGFVPIEGLTDQLTAAIACKLDPEEQKQAAQATLDATRGEGETAEVAVGSSASWTSQTREDVSGTSTVVGRNDHEGTGLQCITVTDVIIVKGEETKADKRMCRRPPAARYALIA</sequence>
<organism evidence="2 3">
    <name type="scientific">Erythrobacter mangrovi</name>
    <dbReference type="NCBI Taxonomy" id="2739433"/>
    <lineage>
        <taxon>Bacteria</taxon>
        <taxon>Pseudomonadati</taxon>
        <taxon>Pseudomonadota</taxon>
        <taxon>Alphaproteobacteria</taxon>
        <taxon>Sphingomonadales</taxon>
        <taxon>Erythrobacteraceae</taxon>
        <taxon>Erythrobacter/Porphyrobacter group</taxon>
        <taxon>Erythrobacter</taxon>
    </lineage>
</organism>
<protein>
    <submittedName>
        <fullName evidence="2">Uncharacterized protein</fullName>
    </submittedName>
</protein>
<feature type="region of interest" description="Disordered" evidence="1">
    <location>
        <begin position="24"/>
        <end position="46"/>
    </location>
</feature>
<gene>
    <name evidence="2" type="ORF">HQR01_07560</name>
</gene>
<reference evidence="2 3" key="1">
    <citation type="submission" date="2020-05" db="EMBL/GenBank/DDBJ databases">
        <title>Erythrobacter mangrovi sp. nov., isolated from rhizosphere soil of mangrove plant (Kandelia candel).</title>
        <authorList>
            <person name="Ye Y.H."/>
        </authorList>
    </citation>
    <scope>NUCLEOTIDE SEQUENCE [LARGE SCALE GENOMIC DNA]</scope>
    <source>
        <strain evidence="2 3">EB310</strain>
    </source>
</reference>
<evidence type="ECO:0000256" key="1">
    <source>
        <dbReference type="SAM" id="MobiDB-lite"/>
    </source>
</evidence>
<keyword evidence="3" id="KW-1185">Reference proteome</keyword>
<accession>A0A7D4BXN7</accession>
<dbReference type="EMBL" id="CP053921">
    <property type="protein sequence ID" value="QKG72707.1"/>
    <property type="molecule type" value="Genomic_DNA"/>
</dbReference>
<name>A0A7D4BXN7_9SPHN</name>
<evidence type="ECO:0000313" key="3">
    <source>
        <dbReference type="Proteomes" id="UP000504693"/>
    </source>
</evidence>
<feature type="region of interest" description="Disordered" evidence="1">
    <location>
        <begin position="115"/>
        <end position="139"/>
    </location>
</feature>